<evidence type="ECO:0000313" key="3">
    <source>
        <dbReference type="Proteomes" id="UP000295632"/>
    </source>
</evidence>
<protein>
    <submittedName>
        <fullName evidence="2">RimJ/RimL family protein N-acetyltransferase</fullName>
    </submittedName>
</protein>
<dbReference type="RefSeq" id="WP_133579836.1">
    <property type="nucleotide sequence ID" value="NZ_SNYJ01000004.1"/>
</dbReference>
<name>A0A4R6U654_9BACI</name>
<dbReference type="InterPro" id="IPR051908">
    <property type="entry name" value="Ribosomal_N-acetyltransferase"/>
</dbReference>
<evidence type="ECO:0000313" key="2">
    <source>
        <dbReference type="EMBL" id="TDQ41246.1"/>
    </source>
</evidence>
<dbReference type="PANTHER" id="PTHR43441">
    <property type="entry name" value="RIBOSOMAL-PROTEIN-SERINE ACETYLTRANSFERASE"/>
    <property type="match status" value="1"/>
</dbReference>
<dbReference type="Proteomes" id="UP000295632">
    <property type="component" value="Unassembled WGS sequence"/>
</dbReference>
<comment type="caution">
    <text evidence="2">The sequence shown here is derived from an EMBL/GenBank/DDBJ whole genome shotgun (WGS) entry which is preliminary data.</text>
</comment>
<sequence>MNPILQDVPEEFYTERLHIRMPRLGDGQAVYDAMQASKKELTPWLPFMQNDQTLDETEINLREAIANFINRTDLRLLMFHRETGELVGSTGLHRINWEVPRFEIGYWVDIRWSGKGYVTEMVKGLSVFCFDTLHARRVEIRCDAKNLKSRSVAERAGFTVDAILKNESVAVTNPKELRDTYIYSIVK</sequence>
<keyword evidence="2" id="KW-0808">Transferase</keyword>
<dbReference type="GO" id="GO:1990189">
    <property type="term" value="F:protein N-terminal-serine acetyltransferase activity"/>
    <property type="evidence" value="ECO:0007669"/>
    <property type="project" value="TreeGrafter"/>
</dbReference>
<keyword evidence="3" id="KW-1185">Reference proteome</keyword>
<dbReference type="AlphaFoldDB" id="A0A4R6U654"/>
<dbReference type="PANTHER" id="PTHR43441:SF3">
    <property type="entry name" value="ACETYLTRANSFERASE"/>
    <property type="match status" value="1"/>
</dbReference>
<dbReference type="PROSITE" id="PS51186">
    <property type="entry name" value="GNAT"/>
    <property type="match status" value="1"/>
</dbReference>
<dbReference type="OrthoDB" id="9799321at2"/>
<feature type="domain" description="N-acetyltransferase" evidence="1">
    <location>
        <begin position="31"/>
        <end position="178"/>
    </location>
</feature>
<dbReference type="Gene3D" id="3.40.630.30">
    <property type="match status" value="1"/>
</dbReference>
<organism evidence="2 3">
    <name type="scientific">Aureibacillus halotolerans</name>
    <dbReference type="NCBI Taxonomy" id="1508390"/>
    <lineage>
        <taxon>Bacteria</taxon>
        <taxon>Bacillati</taxon>
        <taxon>Bacillota</taxon>
        <taxon>Bacilli</taxon>
        <taxon>Bacillales</taxon>
        <taxon>Bacillaceae</taxon>
        <taxon>Aureibacillus</taxon>
    </lineage>
</organism>
<dbReference type="SUPFAM" id="SSF55729">
    <property type="entry name" value="Acyl-CoA N-acyltransferases (Nat)"/>
    <property type="match status" value="1"/>
</dbReference>
<dbReference type="EMBL" id="SNYJ01000004">
    <property type="protein sequence ID" value="TDQ41246.1"/>
    <property type="molecule type" value="Genomic_DNA"/>
</dbReference>
<reference evidence="2 3" key="1">
    <citation type="submission" date="2019-03" db="EMBL/GenBank/DDBJ databases">
        <title>Genomic Encyclopedia of Type Strains, Phase IV (KMG-IV): sequencing the most valuable type-strain genomes for metagenomic binning, comparative biology and taxonomic classification.</title>
        <authorList>
            <person name="Goeker M."/>
        </authorList>
    </citation>
    <scope>NUCLEOTIDE SEQUENCE [LARGE SCALE GENOMIC DNA]</scope>
    <source>
        <strain evidence="2 3">DSM 28697</strain>
    </source>
</reference>
<dbReference type="Pfam" id="PF13302">
    <property type="entry name" value="Acetyltransf_3"/>
    <property type="match status" value="1"/>
</dbReference>
<dbReference type="InterPro" id="IPR000182">
    <property type="entry name" value="GNAT_dom"/>
</dbReference>
<accession>A0A4R6U654</accession>
<evidence type="ECO:0000259" key="1">
    <source>
        <dbReference type="PROSITE" id="PS51186"/>
    </source>
</evidence>
<dbReference type="GO" id="GO:0008999">
    <property type="term" value="F:protein-N-terminal-alanine acetyltransferase activity"/>
    <property type="evidence" value="ECO:0007669"/>
    <property type="project" value="TreeGrafter"/>
</dbReference>
<dbReference type="InterPro" id="IPR016181">
    <property type="entry name" value="Acyl_CoA_acyltransferase"/>
</dbReference>
<dbReference type="GO" id="GO:0005737">
    <property type="term" value="C:cytoplasm"/>
    <property type="evidence" value="ECO:0007669"/>
    <property type="project" value="TreeGrafter"/>
</dbReference>
<proteinExistence type="predicted"/>
<gene>
    <name evidence="2" type="ORF">EV213_104244</name>
</gene>